<feature type="domain" description="Histidine kinase" evidence="7">
    <location>
        <begin position="118"/>
        <end position="337"/>
    </location>
</feature>
<evidence type="ECO:0000259" key="8">
    <source>
        <dbReference type="PROSITE" id="PS50112"/>
    </source>
</evidence>
<dbReference type="Pfam" id="PF02518">
    <property type="entry name" value="HATPase_c"/>
    <property type="match status" value="1"/>
</dbReference>
<evidence type="ECO:0000256" key="4">
    <source>
        <dbReference type="ARBA" id="ARBA00022679"/>
    </source>
</evidence>
<name>A0ABV7MGV7_9PROT</name>
<evidence type="ECO:0000256" key="5">
    <source>
        <dbReference type="ARBA" id="ARBA00022777"/>
    </source>
</evidence>
<feature type="region of interest" description="Disordered" evidence="6">
    <location>
        <begin position="342"/>
        <end position="364"/>
    </location>
</feature>
<feature type="domain" description="PAS" evidence="8">
    <location>
        <begin position="1"/>
        <end position="57"/>
    </location>
</feature>
<dbReference type="PANTHER" id="PTHR43047:SF72">
    <property type="entry name" value="OSMOSENSING HISTIDINE PROTEIN KINASE SLN1"/>
    <property type="match status" value="1"/>
</dbReference>
<dbReference type="CDD" id="cd00082">
    <property type="entry name" value="HisKA"/>
    <property type="match status" value="1"/>
</dbReference>
<organism evidence="9 10">
    <name type="scientific">Parvularcula lutaonensis</name>
    <dbReference type="NCBI Taxonomy" id="491923"/>
    <lineage>
        <taxon>Bacteria</taxon>
        <taxon>Pseudomonadati</taxon>
        <taxon>Pseudomonadota</taxon>
        <taxon>Alphaproteobacteria</taxon>
        <taxon>Parvularculales</taxon>
        <taxon>Parvularculaceae</taxon>
        <taxon>Parvularcula</taxon>
    </lineage>
</organism>
<reference evidence="10" key="1">
    <citation type="journal article" date="2019" name="Int. J. Syst. Evol. Microbiol.">
        <title>The Global Catalogue of Microorganisms (GCM) 10K type strain sequencing project: providing services to taxonomists for standard genome sequencing and annotation.</title>
        <authorList>
            <consortium name="The Broad Institute Genomics Platform"/>
            <consortium name="The Broad Institute Genome Sequencing Center for Infectious Disease"/>
            <person name="Wu L."/>
            <person name="Ma J."/>
        </authorList>
    </citation>
    <scope>NUCLEOTIDE SEQUENCE [LARGE SCALE GENOMIC DNA]</scope>
    <source>
        <strain evidence="10">KCTC 22245</strain>
    </source>
</reference>
<dbReference type="InterPro" id="IPR035965">
    <property type="entry name" value="PAS-like_dom_sf"/>
</dbReference>
<dbReference type="SUPFAM" id="SSF47384">
    <property type="entry name" value="Homodimeric domain of signal transducing histidine kinase"/>
    <property type="match status" value="1"/>
</dbReference>
<proteinExistence type="predicted"/>
<protein>
    <recommendedName>
        <fullName evidence="2">histidine kinase</fullName>
        <ecNumber evidence="2">2.7.13.3</ecNumber>
    </recommendedName>
</protein>
<keyword evidence="5" id="KW-0418">Kinase</keyword>
<sequence length="364" mass="39055">MILEQDIRGTIVEASESSGKLFGGRPERLLGLRLTDLVAARAHPELLNAMNRALREGQADIAVDLRREARAPHAILTIKSLPQGGFRTRIRPLLSRAANDAGKPGSDSVEPTPDKLADVSHEIRTPLNAVIGFADALRQESFGPLGDKRYRDYAKLIQESGQHVLSLVNDLLDMSKAEAGKLDVERRPVRVDELVVSCAQMMRLEAERAGLTLSCKTASSVGIHSVDPKVVRQILLNLLSNALKFTKTGGIVIRTRLLDGALVIAVEDTGVGMSGDDLQRIGERFYQARPEGVRGTRGSGLGLALSSALAKAHGGCLDLTSEPGRGTVATLTLPLSEAPAARPRRYRPIEAPASAELAQLDQPA</sequence>
<evidence type="ECO:0000259" key="7">
    <source>
        <dbReference type="PROSITE" id="PS50109"/>
    </source>
</evidence>
<gene>
    <name evidence="9" type="ORF">ACFONP_12255</name>
</gene>
<dbReference type="CDD" id="cd00130">
    <property type="entry name" value="PAS"/>
    <property type="match status" value="1"/>
</dbReference>
<keyword evidence="3" id="KW-0597">Phosphoprotein</keyword>
<dbReference type="Proteomes" id="UP001595607">
    <property type="component" value="Unassembled WGS sequence"/>
</dbReference>
<dbReference type="SMART" id="SM00387">
    <property type="entry name" value="HATPase_c"/>
    <property type="match status" value="1"/>
</dbReference>
<dbReference type="InterPro" id="IPR004358">
    <property type="entry name" value="Sig_transdc_His_kin-like_C"/>
</dbReference>
<dbReference type="InterPro" id="IPR003661">
    <property type="entry name" value="HisK_dim/P_dom"/>
</dbReference>
<dbReference type="Gene3D" id="1.10.287.130">
    <property type="match status" value="1"/>
</dbReference>
<dbReference type="InterPro" id="IPR003594">
    <property type="entry name" value="HATPase_dom"/>
</dbReference>
<keyword evidence="4" id="KW-0808">Transferase</keyword>
<evidence type="ECO:0000313" key="10">
    <source>
        <dbReference type="Proteomes" id="UP001595607"/>
    </source>
</evidence>
<dbReference type="PROSITE" id="PS50109">
    <property type="entry name" value="HIS_KIN"/>
    <property type="match status" value="1"/>
</dbReference>
<keyword evidence="9" id="KW-0067">ATP-binding</keyword>
<keyword evidence="9" id="KW-0547">Nucleotide-binding</keyword>
<dbReference type="GO" id="GO:0005524">
    <property type="term" value="F:ATP binding"/>
    <property type="evidence" value="ECO:0007669"/>
    <property type="project" value="UniProtKB-KW"/>
</dbReference>
<dbReference type="PROSITE" id="PS50112">
    <property type="entry name" value="PAS"/>
    <property type="match status" value="1"/>
</dbReference>
<dbReference type="PANTHER" id="PTHR43047">
    <property type="entry name" value="TWO-COMPONENT HISTIDINE PROTEIN KINASE"/>
    <property type="match status" value="1"/>
</dbReference>
<dbReference type="Gene3D" id="3.30.450.20">
    <property type="entry name" value="PAS domain"/>
    <property type="match status" value="1"/>
</dbReference>
<evidence type="ECO:0000256" key="6">
    <source>
        <dbReference type="SAM" id="MobiDB-lite"/>
    </source>
</evidence>
<evidence type="ECO:0000256" key="3">
    <source>
        <dbReference type="ARBA" id="ARBA00022553"/>
    </source>
</evidence>
<accession>A0ABV7MGV7</accession>
<dbReference type="SUPFAM" id="SSF55874">
    <property type="entry name" value="ATPase domain of HSP90 chaperone/DNA topoisomerase II/histidine kinase"/>
    <property type="match status" value="1"/>
</dbReference>
<dbReference type="InterPro" id="IPR013656">
    <property type="entry name" value="PAS_4"/>
</dbReference>
<dbReference type="RefSeq" id="WP_189576137.1">
    <property type="nucleotide sequence ID" value="NZ_BMXU01000002.1"/>
</dbReference>
<dbReference type="Gene3D" id="3.30.565.10">
    <property type="entry name" value="Histidine kinase-like ATPase, C-terminal domain"/>
    <property type="match status" value="1"/>
</dbReference>
<dbReference type="SUPFAM" id="SSF55785">
    <property type="entry name" value="PYP-like sensor domain (PAS domain)"/>
    <property type="match status" value="1"/>
</dbReference>
<dbReference type="InterPro" id="IPR005467">
    <property type="entry name" value="His_kinase_dom"/>
</dbReference>
<dbReference type="InterPro" id="IPR000014">
    <property type="entry name" value="PAS"/>
</dbReference>
<keyword evidence="10" id="KW-1185">Reference proteome</keyword>
<comment type="catalytic activity">
    <reaction evidence="1">
        <text>ATP + protein L-histidine = ADP + protein N-phospho-L-histidine.</text>
        <dbReference type="EC" id="2.7.13.3"/>
    </reaction>
</comment>
<evidence type="ECO:0000256" key="1">
    <source>
        <dbReference type="ARBA" id="ARBA00000085"/>
    </source>
</evidence>
<dbReference type="InterPro" id="IPR036097">
    <property type="entry name" value="HisK_dim/P_sf"/>
</dbReference>
<evidence type="ECO:0000313" key="9">
    <source>
        <dbReference type="EMBL" id="MFC3303501.1"/>
    </source>
</evidence>
<evidence type="ECO:0000256" key="2">
    <source>
        <dbReference type="ARBA" id="ARBA00012438"/>
    </source>
</evidence>
<dbReference type="EC" id="2.7.13.3" evidence="2"/>
<dbReference type="InterPro" id="IPR036890">
    <property type="entry name" value="HATPase_C_sf"/>
</dbReference>
<dbReference type="PRINTS" id="PR00344">
    <property type="entry name" value="BCTRLSENSOR"/>
</dbReference>
<comment type="caution">
    <text evidence="9">The sequence shown here is derived from an EMBL/GenBank/DDBJ whole genome shotgun (WGS) entry which is preliminary data.</text>
</comment>
<dbReference type="Pfam" id="PF08448">
    <property type="entry name" value="PAS_4"/>
    <property type="match status" value="1"/>
</dbReference>
<dbReference type="SMART" id="SM00388">
    <property type="entry name" value="HisKA"/>
    <property type="match status" value="1"/>
</dbReference>
<dbReference type="Pfam" id="PF00512">
    <property type="entry name" value="HisKA"/>
    <property type="match status" value="1"/>
</dbReference>
<dbReference type="EMBL" id="JBHRVA010000003">
    <property type="protein sequence ID" value="MFC3303501.1"/>
    <property type="molecule type" value="Genomic_DNA"/>
</dbReference>